<dbReference type="GO" id="GO:1990573">
    <property type="term" value="P:potassium ion import across plasma membrane"/>
    <property type="evidence" value="ECO:0007669"/>
    <property type="project" value="TreeGrafter"/>
</dbReference>
<accession>A0A183D3C0</accession>
<dbReference type="Gene3D" id="3.40.1110.10">
    <property type="entry name" value="Calcium-transporting ATPase, cytoplasmic domain N"/>
    <property type="match status" value="1"/>
</dbReference>
<dbReference type="InterPro" id="IPR023299">
    <property type="entry name" value="ATPase_P-typ_cyto_dom_N"/>
</dbReference>
<dbReference type="GO" id="GO:0030007">
    <property type="term" value="P:intracellular potassium ion homeostasis"/>
    <property type="evidence" value="ECO:0007669"/>
    <property type="project" value="TreeGrafter"/>
</dbReference>
<proteinExistence type="predicted"/>
<dbReference type="InterPro" id="IPR050510">
    <property type="entry name" value="Cation_transp_ATPase_P-type"/>
</dbReference>
<organism evidence="1">
    <name type="scientific">Gongylonema pulchrum</name>
    <dbReference type="NCBI Taxonomy" id="637853"/>
    <lineage>
        <taxon>Eukaryota</taxon>
        <taxon>Metazoa</taxon>
        <taxon>Ecdysozoa</taxon>
        <taxon>Nematoda</taxon>
        <taxon>Chromadorea</taxon>
        <taxon>Rhabditida</taxon>
        <taxon>Spirurina</taxon>
        <taxon>Spiruromorpha</taxon>
        <taxon>Spiruroidea</taxon>
        <taxon>Gongylonematidae</taxon>
        <taxon>Gongylonema</taxon>
    </lineage>
</organism>
<dbReference type="GO" id="GO:0005886">
    <property type="term" value="C:plasma membrane"/>
    <property type="evidence" value="ECO:0007669"/>
    <property type="project" value="TreeGrafter"/>
</dbReference>
<dbReference type="GO" id="GO:1902600">
    <property type="term" value="P:proton transmembrane transport"/>
    <property type="evidence" value="ECO:0007669"/>
    <property type="project" value="TreeGrafter"/>
</dbReference>
<dbReference type="WBParaSite" id="GPUH_0000321601-mRNA-1">
    <property type="protein sequence ID" value="GPUH_0000321601-mRNA-1"/>
    <property type="gene ID" value="GPUH_0000321601"/>
</dbReference>
<dbReference type="PANTHER" id="PTHR43294:SF18">
    <property type="entry name" value="SODIUM_POTASSIUM-TRANSPORTING ATPASE SUBUNIT ALPHA"/>
    <property type="match status" value="1"/>
</dbReference>
<protein>
    <submittedName>
        <fullName evidence="1">PIP49_C domain-containing protein</fullName>
    </submittedName>
</protein>
<dbReference type="GO" id="GO:0006883">
    <property type="term" value="P:intracellular sodium ion homeostasis"/>
    <property type="evidence" value="ECO:0007669"/>
    <property type="project" value="TreeGrafter"/>
</dbReference>
<dbReference type="GO" id="GO:0000166">
    <property type="term" value="F:nucleotide binding"/>
    <property type="evidence" value="ECO:0007669"/>
    <property type="project" value="InterPro"/>
</dbReference>
<dbReference type="Pfam" id="PF13246">
    <property type="entry name" value="Cation_ATPase"/>
    <property type="match status" value="1"/>
</dbReference>
<name>A0A183D3C0_9BILA</name>
<evidence type="ECO:0000313" key="1">
    <source>
        <dbReference type="WBParaSite" id="GPUH_0000321601-mRNA-1"/>
    </source>
</evidence>
<reference evidence="1" key="1">
    <citation type="submission" date="2016-06" db="UniProtKB">
        <authorList>
            <consortium name="WormBaseParasite"/>
        </authorList>
    </citation>
    <scope>IDENTIFICATION</scope>
</reference>
<dbReference type="GO" id="GO:0036376">
    <property type="term" value="P:sodium ion export across plasma membrane"/>
    <property type="evidence" value="ECO:0007669"/>
    <property type="project" value="TreeGrafter"/>
</dbReference>
<dbReference type="SUPFAM" id="SSF81660">
    <property type="entry name" value="Metal cation-transporting ATPase, ATP-binding domain N"/>
    <property type="match status" value="1"/>
</dbReference>
<dbReference type="PANTHER" id="PTHR43294">
    <property type="entry name" value="SODIUM/POTASSIUM-TRANSPORTING ATPASE SUBUNIT ALPHA"/>
    <property type="match status" value="1"/>
</dbReference>
<dbReference type="AlphaFoldDB" id="A0A183D3C0"/>
<dbReference type="GO" id="GO:0005391">
    <property type="term" value="F:P-type sodium:potassium-exchanging transporter activity"/>
    <property type="evidence" value="ECO:0007669"/>
    <property type="project" value="TreeGrafter"/>
</dbReference>
<sequence>LDIKVFDGVKGTFLRCASLCSNATFKEDNRDVKLSKREANGDASEVAILKYCEFTCGDVAAYRELYPKVCEIPFNSTSKFQVTAPDRWYLINQSRRRDTAALVRMVMLLIRFIGDALFSMEWSDRHLVRAFILGVDTQTSVGWVLHFGNEGSARANYCTMCNIPS</sequence>